<evidence type="ECO:0000256" key="7">
    <source>
        <dbReference type="RuleBase" id="RU004226"/>
    </source>
</evidence>
<proteinExistence type="inferred from homology"/>
<dbReference type="PANTHER" id="PTHR34811">
    <property type="entry name" value="MATURASE K"/>
    <property type="match status" value="1"/>
</dbReference>
<evidence type="ECO:0000256" key="3">
    <source>
        <dbReference type="ARBA" id="ARBA00022664"/>
    </source>
</evidence>
<evidence type="ECO:0000256" key="1">
    <source>
        <dbReference type="ARBA" id="ARBA00006621"/>
    </source>
</evidence>
<keyword evidence="3 6" id="KW-0507">mRNA processing</keyword>
<reference evidence="10" key="2">
    <citation type="submission" date="2002-04" db="EMBL/GenBank/DDBJ databases">
        <authorList>
            <person name="Moody M.L."/>
            <person name="Hufford L."/>
            <person name="Soltis D.E."/>
            <person name="Soltis P.S."/>
        </authorList>
    </citation>
    <scope>NUCLEOTIDE SEQUENCE</scope>
</reference>
<dbReference type="InterPro" id="IPR024942">
    <property type="entry name" value="Maturase_MatK_N"/>
</dbReference>
<dbReference type="GO" id="GO:0008380">
    <property type="term" value="P:RNA splicing"/>
    <property type="evidence" value="ECO:0007669"/>
    <property type="project" value="UniProtKB-UniRule"/>
</dbReference>
<geneLocation type="chloroplast" evidence="10"/>
<dbReference type="InterPro" id="IPR024937">
    <property type="entry name" value="Domain_X"/>
</dbReference>
<dbReference type="GO" id="GO:0003723">
    <property type="term" value="F:RNA binding"/>
    <property type="evidence" value="ECO:0007669"/>
    <property type="project" value="UniProtKB-KW"/>
</dbReference>
<dbReference type="GO" id="GO:0009507">
    <property type="term" value="C:chloroplast"/>
    <property type="evidence" value="ECO:0007669"/>
    <property type="project" value="UniProtKB-SubCell"/>
</dbReference>
<accession>Q8MD27</accession>
<sequence>MEEFQRYFELDRYQQPDFLYPLIFQEYIYALAHDHGLNTILLENEGFDNKSSLLIVKRLITRMYQQNDLIISTNDSNQNPFFGHNKNLYSQMISEGLAVIVEIPFSLRLRSYLEGKDIVKSHNLKSIHSIFPFLEDKFLHLNYVLDILIPYLIHLEILVQTLRHWVKDASSLHLLRFFLHEYRNWNSLITPKKPSSSFSNRNQRLVLFLYNFHVCEYESIFIFIRTQSYHLRSTSSGAFLERIYFYGKMEQVFAKDFRAILWLFKDPTIHYVRYQGKSILASKGTSLLMNKWKYYLVNCWQCHFYVWSQPRRIYINQLSNHSLNFLGYLSSVRLTPSMVRSQMIENSFLIDNAIKKLDTIVPIIPLIGSLAKAKFCNVLGHPISKPVWADLSDSDIIDRFGHICRNFSHYHSGSSKKKSLYRIKYILRLSCARTLARKHKSSVRAFLKRVGSELLEEFFMEEEQVLSLTFPRAFSTSTFQGLYRRRIWYLDIICINDLANHE</sequence>
<organism evidence="10">
    <name type="scientific">Schismocarpus pachypus</name>
    <dbReference type="NCBI Taxonomy" id="193499"/>
    <lineage>
        <taxon>Eukaryota</taxon>
        <taxon>Viridiplantae</taxon>
        <taxon>Streptophyta</taxon>
        <taxon>Embryophyta</taxon>
        <taxon>Tracheophyta</taxon>
        <taxon>Spermatophyta</taxon>
        <taxon>Magnoliopsida</taxon>
        <taxon>eudicotyledons</taxon>
        <taxon>Gunneridae</taxon>
        <taxon>Pentapetalae</taxon>
        <taxon>asterids</taxon>
        <taxon>Cornales</taxon>
        <taxon>Loasaceae</taxon>
        <taxon>Schismocarpus</taxon>
    </lineage>
</organism>
<keyword evidence="5 6" id="KW-0694">RNA-binding</keyword>
<comment type="similarity">
    <text evidence="1 6">Belongs to the intron maturase 2 family. MatK subfamily.</text>
</comment>
<dbReference type="InterPro" id="IPR002866">
    <property type="entry name" value="Maturase_MatK"/>
</dbReference>
<evidence type="ECO:0000256" key="4">
    <source>
        <dbReference type="ARBA" id="ARBA00022694"/>
    </source>
</evidence>
<evidence type="ECO:0000259" key="9">
    <source>
        <dbReference type="Pfam" id="PF01824"/>
    </source>
</evidence>
<dbReference type="AlphaFoldDB" id="Q8MD27"/>
<dbReference type="Pfam" id="PF01348">
    <property type="entry name" value="Intron_maturas2"/>
    <property type="match status" value="1"/>
</dbReference>
<dbReference type="GO" id="GO:0008033">
    <property type="term" value="P:tRNA processing"/>
    <property type="evidence" value="ECO:0007669"/>
    <property type="project" value="UniProtKB-KW"/>
</dbReference>
<evidence type="ECO:0000256" key="6">
    <source>
        <dbReference type="HAMAP-Rule" id="MF_01390"/>
    </source>
</evidence>
<evidence type="ECO:0000256" key="2">
    <source>
        <dbReference type="ARBA" id="ARBA00022640"/>
    </source>
</evidence>
<gene>
    <name evidence="6 10" type="primary">matK</name>
</gene>
<reference evidence="10" key="1">
    <citation type="journal article" date="2001" name="Am. J. Bot.">
        <title>Phylogenetic relationships of Loasaceae subfamily Gronovioideae inferred from matK and ITS sequence data.</title>
        <authorList>
            <person name="Moody M.L."/>
            <person name="Hufford L."/>
            <person name="Soltis D.E."/>
            <person name="Soltis P.S."/>
        </authorList>
    </citation>
    <scope>NUCLEOTIDE SEQUENCE</scope>
</reference>
<evidence type="ECO:0000259" key="8">
    <source>
        <dbReference type="Pfam" id="PF01348"/>
    </source>
</evidence>
<dbReference type="GO" id="GO:0006397">
    <property type="term" value="P:mRNA processing"/>
    <property type="evidence" value="ECO:0007669"/>
    <property type="project" value="UniProtKB-KW"/>
</dbReference>
<dbReference type="EMBL" id="AF503313">
    <property type="protein sequence ID" value="AAM54520.1"/>
    <property type="molecule type" value="Genomic_DNA"/>
</dbReference>
<evidence type="ECO:0000256" key="5">
    <source>
        <dbReference type="ARBA" id="ARBA00022884"/>
    </source>
</evidence>
<comment type="subcellular location">
    <subcellularLocation>
        <location evidence="6">Plastid</location>
        <location evidence="6">Chloroplast</location>
    </subcellularLocation>
</comment>
<dbReference type="Pfam" id="PF01824">
    <property type="entry name" value="MatK_N"/>
    <property type="match status" value="1"/>
</dbReference>
<name>Q8MD27_9ASTE</name>
<keyword evidence="2 7" id="KW-0934">Plastid</keyword>
<dbReference type="HAMAP" id="MF_01390">
    <property type="entry name" value="MatK"/>
    <property type="match status" value="1"/>
</dbReference>
<feature type="domain" description="Maturase MatK N-terminal" evidence="9">
    <location>
        <begin position="1"/>
        <end position="327"/>
    </location>
</feature>
<protein>
    <recommendedName>
        <fullName evidence="6">Maturase K</fullName>
    </recommendedName>
    <alternativeName>
        <fullName evidence="6">Intron maturase</fullName>
    </alternativeName>
</protein>
<keyword evidence="4 6" id="KW-0819">tRNA processing</keyword>
<keyword evidence="7 10" id="KW-0150">Chloroplast</keyword>
<dbReference type="PANTHER" id="PTHR34811:SF1">
    <property type="entry name" value="MATURASE K"/>
    <property type="match status" value="1"/>
</dbReference>
<feature type="domain" description="Domain X" evidence="8">
    <location>
        <begin position="355"/>
        <end position="465"/>
    </location>
</feature>
<evidence type="ECO:0000313" key="10">
    <source>
        <dbReference type="EMBL" id="AAM54520.1"/>
    </source>
</evidence>
<comment type="function">
    <text evidence="6 7">Usually encoded in the trnK tRNA gene intron. Probably assists in splicing its own and other chloroplast group II introns.</text>
</comment>